<reference evidence="2" key="1">
    <citation type="submission" date="2021-12" db="EMBL/GenBank/DDBJ databases">
        <title>Prjna785345.</title>
        <authorList>
            <person name="Rujirawat T."/>
            <person name="Krajaejun T."/>
        </authorList>
    </citation>
    <scope>NUCLEOTIDE SEQUENCE</scope>
    <source>
        <strain evidence="2">Pi057C3</strain>
    </source>
</reference>
<keyword evidence="1" id="KW-0472">Membrane</keyword>
<protein>
    <submittedName>
        <fullName evidence="2">Uncharacterized protein</fullName>
    </submittedName>
</protein>
<feature type="transmembrane region" description="Helical" evidence="1">
    <location>
        <begin position="33"/>
        <end position="53"/>
    </location>
</feature>
<gene>
    <name evidence="2" type="ORF">P43SY_002145</name>
</gene>
<proteinExistence type="predicted"/>
<keyword evidence="1" id="KW-1133">Transmembrane helix</keyword>
<dbReference type="EMBL" id="JAKCXM010000218">
    <property type="protein sequence ID" value="KAJ0398393.1"/>
    <property type="molecule type" value="Genomic_DNA"/>
</dbReference>
<comment type="caution">
    <text evidence="2">The sequence shown here is derived from an EMBL/GenBank/DDBJ whole genome shotgun (WGS) entry which is preliminary data.</text>
</comment>
<dbReference type="InterPro" id="IPR032675">
    <property type="entry name" value="LRR_dom_sf"/>
</dbReference>
<feature type="transmembrane region" description="Helical" evidence="1">
    <location>
        <begin position="251"/>
        <end position="273"/>
    </location>
</feature>
<keyword evidence="3" id="KW-1185">Reference proteome</keyword>
<name>A0AAD5LEQ9_PYTIN</name>
<keyword evidence="1" id="KW-0812">Transmembrane</keyword>
<evidence type="ECO:0000313" key="3">
    <source>
        <dbReference type="Proteomes" id="UP001209570"/>
    </source>
</evidence>
<feature type="transmembrane region" description="Helical" evidence="1">
    <location>
        <begin position="89"/>
        <end position="114"/>
    </location>
</feature>
<organism evidence="2 3">
    <name type="scientific">Pythium insidiosum</name>
    <name type="common">Pythiosis disease agent</name>
    <dbReference type="NCBI Taxonomy" id="114742"/>
    <lineage>
        <taxon>Eukaryota</taxon>
        <taxon>Sar</taxon>
        <taxon>Stramenopiles</taxon>
        <taxon>Oomycota</taxon>
        <taxon>Peronosporomycetes</taxon>
        <taxon>Pythiales</taxon>
        <taxon>Pythiaceae</taxon>
        <taxon>Pythium</taxon>
    </lineage>
</organism>
<feature type="transmembrane region" description="Helical" evidence="1">
    <location>
        <begin position="307"/>
        <end position="327"/>
    </location>
</feature>
<dbReference type="Proteomes" id="UP001209570">
    <property type="component" value="Unassembled WGS sequence"/>
</dbReference>
<sequence>MSSMAATTRQRLALTLALLRRHRRSAVVELDAFWFGLMWSSVLFFHSAHVLAYSYECLEYIATVQDRDWVNYTRAMFGLSDPLRSDVRLFVVVTSALIGLGHFAAAATMVSASVRSKELVYWRRPQHRVRPSAETSNDSQRGRTQSSSALARLTSLSLAQHSRVTRALLALNRVYTTVTSTSSPHFEMVFSLREAVEIASQIVQLFHLTRFVSAPWVTHSAAIVLTLNCWMPPLVRLLWRNDEQRHRLLALYLDIWLSSFFTILVPFILYRIYLTHIRQYRLETAWVDPVWIVETSNMLQILVVNTWVSALASRFAGFTVLFGLELAKSIVKSRARRSEAPGRRSAAVAPASEPQPVPLATIHETQRRRRSSASTAVATSIRRAEESWHTVTATASRALQAVALLSRHPRKLVHRSLPSRRQGINTLFLALGIAVLVVHLDAYLASRDGRIDTAYACLLRRSPWFRRGDPCAVVAVNCQHRGFAGHRDEIEDALRGADASILQALLLHDCTALELPSRLQRLEMLVYVELVDVTLLEWPLASALEPTRHPHLAHVVFVRVDNLTTVPLGLVPASLQALQLYESPLDALPTGDRWRPPQQLLLVESCGLTALLPPSKTALLATPRILSLAGNALSTLPTALFNASPPPEWHALVLSGNPLTSWPDDIVFGATRLVLSDTQLTALPRGWTPRTPRLPVLWVSTTAVSPSGVWAANSPLCSTSSASAAALTCDDASRETLRFPVARFRLQREQWGIAGKGR</sequence>
<dbReference type="Gene3D" id="3.80.10.10">
    <property type="entry name" value="Ribonuclease Inhibitor"/>
    <property type="match status" value="1"/>
</dbReference>
<evidence type="ECO:0000256" key="1">
    <source>
        <dbReference type="SAM" id="Phobius"/>
    </source>
</evidence>
<dbReference type="SUPFAM" id="SSF52058">
    <property type="entry name" value="L domain-like"/>
    <property type="match status" value="1"/>
</dbReference>
<feature type="transmembrane region" description="Helical" evidence="1">
    <location>
        <begin position="424"/>
        <end position="445"/>
    </location>
</feature>
<evidence type="ECO:0000313" key="2">
    <source>
        <dbReference type="EMBL" id="KAJ0398393.1"/>
    </source>
</evidence>
<accession>A0AAD5LEQ9</accession>
<dbReference type="AlphaFoldDB" id="A0AAD5LEQ9"/>